<dbReference type="AlphaFoldDB" id="U2DYT5"/>
<keyword evidence="4 5" id="KW-0472">Membrane</keyword>
<gene>
    <name evidence="7" type="ORF">HLRTI_002679</name>
</gene>
<feature type="transmembrane region" description="Helical" evidence="5">
    <location>
        <begin position="284"/>
        <end position="306"/>
    </location>
</feature>
<evidence type="ECO:0000313" key="8">
    <source>
        <dbReference type="Proteomes" id="UP000003861"/>
    </source>
</evidence>
<dbReference type="GO" id="GO:0005886">
    <property type="term" value="C:plasma membrane"/>
    <property type="evidence" value="ECO:0007669"/>
    <property type="project" value="UniProtKB-SubCell"/>
</dbReference>
<dbReference type="Proteomes" id="UP000003861">
    <property type="component" value="Unassembled WGS sequence"/>
</dbReference>
<feature type="transmembrane region" description="Helical" evidence="5">
    <location>
        <begin position="178"/>
        <end position="196"/>
    </location>
</feature>
<dbReference type="CDD" id="cd06261">
    <property type="entry name" value="TM_PBP2"/>
    <property type="match status" value="1"/>
</dbReference>
<dbReference type="Gene3D" id="1.10.3720.10">
    <property type="entry name" value="MetI-like"/>
    <property type="match status" value="1"/>
</dbReference>
<dbReference type="STRING" id="1033806.HTIA_1053"/>
<dbReference type="PANTHER" id="PTHR42729">
    <property type="entry name" value="OLIGO/DIPEPTIDE TRANSPORT, PERMEASE PROTEIN (DPPC-2)"/>
    <property type="match status" value="1"/>
</dbReference>
<evidence type="ECO:0000259" key="6">
    <source>
        <dbReference type="PROSITE" id="PS50928"/>
    </source>
</evidence>
<dbReference type="InterPro" id="IPR000515">
    <property type="entry name" value="MetI-like"/>
</dbReference>
<dbReference type="EMBL" id="AFNT02000036">
    <property type="protein sequence ID" value="ERJ05323.1"/>
    <property type="molecule type" value="Genomic_DNA"/>
</dbReference>
<organism evidence="7 8">
    <name type="scientific">Halorhabdus tiamatea SARL4B</name>
    <dbReference type="NCBI Taxonomy" id="1033806"/>
    <lineage>
        <taxon>Archaea</taxon>
        <taxon>Methanobacteriati</taxon>
        <taxon>Methanobacteriota</taxon>
        <taxon>Stenosarchaea group</taxon>
        <taxon>Halobacteria</taxon>
        <taxon>Halobacteriales</taxon>
        <taxon>Haloarculaceae</taxon>
        <taxon>Halorhabdus</taxon>
    </lineage>
</organism>
<reference evidence="7 8" key="2">
    <citation type="journal article" date="2013" name="PLoS ONE">
        <title>INDIGO - INtegrated Data Warehouse of MIcrobial GenOmes with Examples from the Red Sea Extremophiles.</title>
        <authorList>
            <person name="Alam I."/>
            <person name="Antunes A."/>
            <person name="Kamau A.A."/>
            <person name="Ba Alawi W."/>
            <person name="Kalkatawi M."/>
            <person name="Stingl U."/>
            <person name="Bajic V.B."/>
        </authorList>
    </citation>
    <scope>NUCLEOTIDE SEQUENCE [LARGE SCALE GENOMIC DNA]</scope>
    <source>
        <strain evidence="7 8">SARL4B</strain>
    </source>
</reference>
<proteinExistence type="inferred from homology"/>
<dbReference type="eggNOG" id="arCOG00748">
    <property type="taxonomic scope" value="Archaea"/>
</dbReference>
<evidence type="ECO:0000256" key="3">
    <source>
        <dbReference type="ARBA" id="ARBA00022989"/>
    </source>
</evidence>
<name>U2DYT5_9EURY</name>
<evidence type="ECO:0000256" key="2">
    <source>
        <dbReference type="ARBA" id="ARBA00022692"/>
    </source>
</evidence>
<feature type="transmembrane region" description="Helical" evidence="5">
    <location>
        <begin position="246"/>
        <end position="264"/>
    </location>
</feature>
<dbReference type="PATRIC" id="fig|1033806.13.peg.2378"/>
<evidence type="ECO:0000256" key="4">
    <source>
        <dbReference type="ARBA" id="ARBA00023136"/>
    </source>
</evidence>
<sequence>MPVKPTETRADGGTPEIPLTEVSEEEVTASDRLGTWFAKRFDTFRVAWEDWRFKTGLFVLGIFVLLGTVGVRVYPEPTMTVGVKWVEPFQSLTYPFGTTQYGQGIFAMLVHATPTMLEMVVGGAIFATGVGTIVGVTAGYKGGRVDSVMTTITDIAMMLPALPLIIVISSIFEPQRAFIVGILVSINAWAGGARALRSQVLTIREDSYVEASRIMGVPTSKILATDIVPQLLPLILVNLVMAGRAVIFNAVALYFLGVLPYTTVNWGVMLNLAYESGAVTTPRIFYTIAFPLATIVLFSWGLIMLAQGLDRVVNVRVRAETPEEYE</sequence>
<comment type="similarity">
    <text evidence="5">Belongs to the binding-protein-dependent transport system permease family.</text>
</comment>
<comment type="subcellular location">
    <subcellularLocation>
        <location evidence="5">Cell membrane</location>
        <topology evidence="5">Multi-pass membrane protein</topology>
    </subcellularLocation>
    <subcellularLocation>
        <location evidence="1">Membrane</location>
        <topology evidence="1">Multi-pass membrane protein</topology>
    </subcellularLocation>
</comment>
<feature type="transmembrane region" description="Helical" evidence="5">
    <location>
        <begin position="119"/>
        <end position="140"/>
    </location>
</feature>
<evidence type="ECO:0000256" key="1">
    <source>
        <dbReference type="ARBA" id="ARBA00004141"/>
    </source>
</evidence>
<reference evidence="7 8" key="1">
    <citation type="journal article" date="2011" name="J. Bacteriol.">
        <title>Genome sequence of Halorhabdus tiamatea, the first archaeon isolated from a deep-sea anoxic brine lake.</title>
        <authorList>
            <person name="Antunes A."/>
            <person name="Alam I."/>
            <person name="Bajic V.B."/>
            <person name="Stingl U."/>
        </authorList>
    </citation>
    <scope>NUCLEOTIDE SEQUENCE [LARGE SCALE GENOMIC DNA]</scope>
    <source>
        <strain evidence="7 8">SARL4B</strain>
    </source>
</reference>
<evidence type="ECO:0000313" key="7">
    <source>
        <dbReference type="EMBL" id="ERJ05323.1"/>
    </source>
</evidence>
<feature type="transmembrane region" description="Helical" evidence="5">
    <location>
        <begin position="55"/>
        <end position="74"/>
    </location>
</feature>
<dbReference type="PROSITE" id="PS50928">
    <property type="entry name" value="ABC_TM1"/>
    <property type="match status" value="1"/>
</dbReference>
<keyword evidence="3 5" id="KW-1133">Transmembrane helix</keyword>
<dbReference type="GO" id="GO:0055085">
    <property type="term" value="P:transmembrane transport"/>
    <property type="evidence" value="ECO:0007669"/>
    <property type="project" value="InterPro"/>
</dbReference>
<dbReference type="InterPro" id="IPR035906">
    <property type="entry name" value="MetI-like_sf"/>
</dbReference>
<accession>U2DYT5</accession>
<keyword evidence="2 5" id="KW-0812">Transmembrane</keyword>
<protein>
    <submittedName>
        <fullName evidence="7">ABC transporter permease protein</fullName>
    </submittedName>
</protein>
<keyword evidence="5" id="KW-0813">Transport</keyword>
<dbReference type="Pfam" id="PF00528">
    <property type="entry name" value="BPD_transp_1"/>
    <property type="match status" value="1"/>
</dbReference>
<dbReference type="SUPFAM" id="SSF161098">
    <property type="entry name" value="MetI-like"/>
    <property type="match status" value="1"/>
</dbReference>
<evidence type="ECO:0000256" key="5">
    <source>
        <dbReference type="RuleBase" id="RU363032"/>
    </source>
</evidence>
<dbReference type="PANTHER" id="PTHR42729:SF1">
    <property type="entry name" value="OLIGO_DIPEPTIDE TRANSPORT, PERMEASE PROTEIN (DPPC-2)"/>
    <property type="match status" value="1"/>
</dbReference>
<comment type="caution">
    <text evidence="7">The sequence shown here is derived from an EMBL/GenBank/DDBJ whole genome shotgun (WGS) entry which is preliminary data.</text>
</comment>
<feature type="transmembrane region" description="Helical" evidence="5">
    <location>
        <begin position="152"/>
        <end position="172"/>
    </location>
</feature>
<feature type="domain" description="ABC transmembrane type-1" evidence="6">
    <location>
        <begin position="113"/>
        <end position="306"/>
    </location>
</feature>